<evidence type="ECO:0000259" key="1">
    <source>
        <dbReference type="Pfam" id="PF00668"/>
    </source>
</evidence>
<dbReference type="GO" id="GO:0043041">
    <property type="term" value="P:amino acid activation for nonribosomal peptide biosynthetic process"/>
    <property type="evidence" value="ECO:0007669"/>
    <property type="project" value="TreeGrafter"/>
</dbReference>
<accession>A0AA46TF28</accession>
<organism evidence="2 3">
    <name type="scientific">Solicola gregarius</name>
    <dbReference type="NCBI Taxonomy" id="2908642"/>
    <lineage>
        <taxon>Bacteria</taxon>
        <taxon>Bacillati</taxon>
        <taxon>Actinomycetota</taxon>
        <taxon>Actinomycetes</taxon>
        <taxon>Propionibacteriales</taxon>
        <taxon>Nocardioidaceae</taxon>
        <taxon>Solicola</taxon>
    </lineage>
</organism>
<dbReference type="GO" id="GO:0008610">
    <property type="term" value="P:lipid biosynthetic process"/>
    <property type="evidence" value="ECO:0007669"/>
    <property type="project" value="UniProtKB-ARBA"/>
</dbReference>
<evidence type="ECO:0000313" key="3">
    <source>
        <dbReference type="Proteomes" id="UP001164390"/>
    </source>
</evidence>
<evidence type="ECO:0000313" key="2">
    <source>
        <dbReference type="EMBL" id="UYM03632.1"/>
    </source>
</evidence>
<keyword evidence="3" id="KW-1185">Reference proteome</keyword>
<dbReference type="Proteomes" id="UP001164390">
    <property type="component" value="Chromosome"/>
</dbReference>
<sequence length="479" mass="52089">MTAYASADAREPAPLAPQQRGLWFLQQLRPDTSEYNLQVALRLHGSLDVANLRTAIGHVVRRHEPLRTRIVPDPAGVPHQHVAGRDEDGALPRIEPEFAEFADLDDGAGGTGTGSVEQTIQGVLREELDRPFDLVTDLPMRVRLIRFAPDEHLLVLTFNHLAVDGVSLSIVSAELTRTYAALIDGRTPDEADLPPLATSYSDFARRRAQHTTDQAGLDFWRAELDGVAELPLPADRPGHGVGAGMITLRREIDPGTVRGLSGLARESGTSLFSAALSCYALLLHRCTGRTDFLIGTPVAGRTDAVTQSLVGCFLNTVCVRVMIEPDGTVAELVQTTGAALSRTLQHQNVPFGEVVRAVGAQRGNARNPLYTAFCSVLDEAAPAFQMAGIRTEPVVADYAIARFDLNATFALGLHRPTIQLEFSDALFEHDTAERLADRLARVFDWVAADNTLRVSDVPLVGRAERDIVLSLLNGRRTRV</sequence>
<dbReference type="PANTHER" id="PTHR45527">
    <property type="entry name" value="NONRIBOSOMAL PEPTIDE SYNTHETASE"/>
    <property type="match status" value="1"/>
</dbReference>
<gene>
    <name evidence="2" type="ORF">L0C25_13845</name>
</gene>
<reference evidence="2" key="1">
    <citation type="submission" date="2022-01" db="EMBL/GenBank/DDBJ databases">
        <title>Nocardioidaceae gen. sp. A5X3R13.</title>
        <authorList>
            <person name="Lopez Marin M.A."/>
            <person name="Uhlik O."/>
        </authorList>
    </citation>
    <scope>NUCLEOTIDE SEQUENCE</scope>
    <source>
        <strain evidence="2">A5X3R13</strain>
    </source>
</reference>
<dbReference type="PANTHER" id="PTHR45527:SF1">
    <property type="entry name" value="FATTY ACID SYNTHASE"/>
    <property type="match status" value="1"/>
</dbReference>
<dbReference type="Gene3D" id="3.30.559.30">
    <property type="entry name" value="Nonribosomal peptide synthetase, condensation domain"/>
    <property type="match status" value="1"/>
</dbReference>
<dbReference type="GO" id="GO:0031177">
    <property type="term" value="F:phosphopantetheine binding"/>
    <property type="evidence" value="ECO:0007669"/>
    <property type="project" value="TreeGrafter"/>
</dbReference>
<name>A0AA46TF28_9ACTN</name>
<dbReference type="RefSeq" id="WP_271632252.1">
    <property type="nucleotide sequence ID" value="NZ_CP094970.1"/>
</dbReference>
<dbReference type="CDD" id="cd19531">
    <property type="entry name" value="LCL_NRPS-like"/>
    <property type="match status" value="1"/>
</dbReference>
<protein>
    <submittedName>
        <fullName evidence="2">Condensation domain-containing protein</fullName>
    </submittedName>
</protein>
<dbReference type="GO" id="GO:0005829">
    <property type="term" value="C:cytosol"/>
    <property type="evidence" value="ECO:0007669"/>
    <property type="project" value="TreeGrafter"/>
</dbReference>
<dbReference type="KEGG" id="sgrg:L0C25_13845"/>
<feature type="domain" description="Condensation" evidence="1">
    <location>
        <begin position="13"/>
        <end position="465"/>
    </location>
</feature>
<dbReference type="GO" id="GO:0009239">
    <property type="term" value="P:enterobactin biosynthetic process"/>
    <property type="evidence" value="ECO:0007669"/>
    <property type="project" value="TreeGrafter"/>
</dbReference>
<dbReference type="GO" id="GO:0009366">
    <property type="term" value="C:enterobactin synthetase complex"/>
    <property type="evidence" value="ECO:0007669"/>
    <property type="project" value="TreeGrafter"/>
</dbReference>
<dbReference type="GO" id="GO:0047527">
    <property type="term" value="F:2,3-dihydroxybenzoate-serine ligase activity"/>
    <property type="evidence" value="ECO:0007669"/>
    <property type="project" value="TreeGrafter"/>
</dbReference>
<proteinExistence type="predicted"/>
<dbReference type="InterPro" id="IPR001242">
    <property type="entry name" value="Condensation_dom"/>
</dbReference>
<dbReference type="EMBL" id="CP094970">
    <property type="protein sequence ID" value="UYM03632.1"/>
    <property type="molecule type" value="Genomic_DNA"/>
</dbReference>
<dbReference type="Gene3D" id="3.30.559.10">
    <property type="entry name" value="Chloramphenicol acetyltransferase-like domain"/>
    <property type="match status" value="1"/>
</dbReference>
<dbReference type="SUPFAM" id="SSF52777">
    <property type="entry name" value="CoA-dependent acyltransferases"/>
    <property type="match status" value="2"/>
</dbReference>
<dbReference type="AlphaFoldDB" id="A0AA46TF28"/>
<dbReference type="InterPro" id="IPR023213">
    <property type="entry name" value="CAT-like_dom_sf"/>
</dbReference>
<dbReference type="Pfam" id="PF00668">
    <property type="entry name" value="Condensation"/>
    <property type="match status" value="1"/>
</dbReference>